<dbReference type="RefSeq" id="WP_364216363.1">
    <property type="nucleotide sequence ID" value="NZ_JBCGDC010000009.1"/>
</dbReference>
<gene>
    <name evidence="1" type="ORF">AAFH96_04890</name>
</gene>
<protein>
    <submittedName>
        <fullName evidence="1">Alkaline phosphatase family protein</fullName>
    </submittedName>
</protein>
<dbReference type="Proteomes" id="UP001582793">
    <property type="component" value="Unassembled WGS sequence"/>
</dbReference>
<accession>A0ABV5CKC8</accession>
<sequence>MPRAMIIGLDCLVPDVLEAPMDALMPTVAGLARRGIGGVLRSTLPPITVPAWTSMLTGRDPGELGVYGFRNRRSFGYDDLVMANSTSVRLPRLWDRLTSAGRPSIVVGVPQTSPPPAIDGVLVSGFEGPIAGGTYTHPAGLTTEIEQVVGEYLFDIPDFRSAGLPDVLRTARLMTERRFTLMRHLVTTRDWDFAMLHEIAPDRMHHCFWRYHDDQHPGHPPDSPYRDAIRDYYRFLDERVAELIDAAGPETAVLVASDHGATAMHGGVCVNEILRAAGLLTLHTEPDGPTPLTAGMVDWSRTKVWGEGGYYARIFLNIAGREPAGIVPREQVPELIDQLRELFGVTDLGPAGILRNAVHTPAELYRRVRGIPPDLLAFFGEEKWRAIGSVGFGQTWVRTNDTGVDEANHSRNGMFALAAPGLQAGAPRTASILDVTPTMLDLLGLEPDPTLPGESMLAHQPLALVADRGEVDA</sequence>
<dbReference type="EMBL" id="JBCGDC010000009">
    <property type="protein sequence ID" value="MFB6392437.1"/>
    <property type="molecule type" value="Genomic_DNA"/>
</dbReference>
<proteinExistence type="predicted"/>
<reference evidence="1 2" key="1">
    <citation type="submission" date="2024-04" db="EMBL/GenBank/DDBJ databases">
        <title>Polymorphospora sp. isolated from Baiyangdian Lake in Xiong'an New Area.</title>
        <authorList>
            <person name="Zhang X."/>
            <person name="Liu J."/>
        </authorList>
    </citation>
    <scope>NUCLEOTIDE SEQUENCE [LARGE SCALE GENOMIC DNA]</scope>
    <source>
        <strain evidence="1 2">2-325</strain>
    </source>
</reference>
<dbReference type="Gene3D" id="3.40.720.10">
    <property type="entry name" value="Alkaline Phosphatase, subunit A"/>
    <property type="match status" value="2"/>
</dbReference>
<comment type="caution">
    <text evidence="1">The sequence shown here is derived from an EMBL/GenBank/DDBJ whole genome shotgun (WGS) entry which is preliminary data.</text>
</comment>
<evidence type="ECO:0000313" key="1">
    <source>
        <dbReference type="EMBL" id="MFB6392437.1"/>
    </source>
</evidence>
<evidence type="ECO:0000313" key="2">
    <source>
        <dbReference type="Proteomes" id="UP001582793"/>
    </source>
</evidence>
<dbReference type="InterPro" id="IPR002591">
    <property type="entry name" value="Phosphodiest/P_Trfase"/>
</dbReference>
<name>A0ABV5CKC8_9ACTN</name>
<keyword evidence="2" id="KW-1185">Reference proteome</keyword>
<dbReference type="Pfam" id="PF01663">
    <property type="entry name" value="Phosphodiest"/>
    <property type="match status" value="1"/>
</dbReference>
<dbReference type="InterPro" id="IPR017850">
    <property type="entry name" value="Alkaline_phosphatase_core_sf"/>
</dbReference>
<dbReference type="SUPFAM" id="SSF53649">
    <property type="entry name" value="Alkaline phosphatase-like"/>
    <property type="match status" value="1"/>
</dbReference>
<organism evidence="1 2">
    <name type="scientific">Polymorphospora lycopeni</name>
    <dbReference type="NCBI Taxonomy" id="3140240"/>
    <lineage>
        <taxon>Bacteria</taxon>
        <taxon>Bacillati</taxon>
        <taxon>Actinomycetota</taxon>
        <taxon>Actinomycetes</taxon>
        <taxon>Micromonosporales</taxon>
        <taxon>Micromonosporaceae</taxon>
        <taxon>Polymorphospora</taxon>
    </lineage>
</organism>